<comment type="caution">
    <text evidence="2">The sequence shown here is derived from an EMBL/GenBank/DDBJ whole genome shotgun (WGS) entry which is preliminary data.</text>
</comment>
<dbReference type="AlphaFoldDB" id="A0AAV3NGR5"/>
<dbReference type="Pfam" id="PF01388">
    <property type="entry name" value="ARID"/>
    <property type="match status" value="1"/>
</dbReference>
<reference evidence="2 3" key="1">
    <citation type="submission" date="2024-01" db="EMBL/GenBank/DDBJ databases">
        <title>The complete chloroplast genome sequence of Lithospermum erythrorhizon: insights into the phylogenetic relationship among Boraginaceae species and the maternal lineages of purple gromwells.</title>
        <authorList>
            <person name="Okada T."/>
            <person name="Watanabe K."/>
        </authorList>
    </citation>
    <scope>NUCLEOTIDE SEQUENCE [LARGE SCALE GENOMIC DNA]</scope>
</reference>
<dbReference type="PROSITE" id="PS51011">
    <property type="entry name" value="ARID"/>
    <property type="match status" value="1"/>
</dbReference>
<keyword evidence="3" id="KW-1185">Reference proteome</keyword>
<dbReference type="CDD" id="cd16872">
    <property type="entry name" value="ARID_HMGB9-like"/>
    <property type="match status" value="1"/>
</dbReference>
<dbReference type="SMART" id="SM00501">
    <property type="entry name" value="BRIGHT"/>
    <property type="match status" value="1"/>
</dbReference>
<dbReference type="InterPro" id="IPR036431">
    <property type="entry name" value="ARID_dom_sf"/>
</dbReference>
<evidence type="ECO:0000259" key="1">
    <source>
        <dbReference type="PROSITE" id="PS51011"/>
    </source>
</evidence>
<sequence length="271" mass="30881">MSNDPPPLISKPYPKAEINYQEIAQNPDLFWEKVRSFHQYFGTKFKVPIIGGKPVDLHHLFVEVTSRGGIEKVVGDRRWREVTATFKFPSSLTSGTYSLRKCYLSLLYHFEQVYYFRREEPPTSVSDLRSPSEYTNGSTFLQASKDATAVDQHFDGLDLEDGSTITGTIDAKFDNGYIVTYHPQVEEREDESWKLRIHPGCPGPTQMETVTLSSLTNNMLDLTPRTMAKTNPPLTKLELCGIVKRLSAAEKQVYQVIGLRDREIHKTELSE</sequence>
<dbReference type="PANTHER" id="PTHR46691">
    <property type="entry name" value="HIGH MOBILITY GROUP B PROTEIN 9"/>
    <property type="match status" value="1"/>
</dbReference>
<gene>
    <name evidence="2" type="ORF">LIER_00266</name>
</gene>
<protein>
    <recommendedName>
        <fullName evidence="1">ARID domain-containing protein</fullName>
    </recommendedName>
</protein>
<evidence type="ECO:0000313" key="2">
    <source>
        <dbReference type="EMBL" id="GAA0138539.1"/>
    </source>
</evidence>
<proteinExistence type="predicted"/>
<dbReference type="Proteomes" id="UP001454036">
    <property type="component" value="Unassembled WGS sequence"/>
</dbReference>
<feature type="domain" description="ARID" evidence="1">
    <location>
        <begin position="24"/>
        <end position="115"/>
    </location>
</feature>
<name>A0AAV3NGR5_LITER</name>
<dbReference type="InterPro" id="IPR001606">
    <property type="entry name" value="ARID_dom"/>
</dbReference>
<evidence type="ECO:0000313" key="3">
    <source>
        <dbReference type="Proteomes" id="UP001454036"/>
    </source>
</evidence>
<dbReference type="EMBL" id="BAABME010000019">
    <property type="protein sequence ID" value="GAA0138539.1"/>
    <property type="molecule type" value="Genomic_DNA"/>
</dbReference>
<accession>A0AAV3NGR5</accession>
<dbReference type="SUPFAM" id="SSF46774">
    <property type="entry name" value="ARID-like"/>
    <property type="match status" value="1"/>
</dbReference>
<dbReference type="PANTHER" id="PTHR46691:SF6">
    <property type="entry name" value="HIGH MOBILITY GROUP B PROTEIN 10-RELATED"/>
    <property type="match status" value="1"/>
</dbReference>
<dbReference type="Gene3D" id="1.10.150.60">
    <property type="entry name" value="ARID DNA-binding domain"/>
    <property type="match status" value="1"/>
</dbReference>
<organism evidence="2 3">
    <name type="scientific">Lithospermum erythrorhizon</name>
    <name type="common">Purple gromwell</name>
    <name type="synonym">Lithospermum officinale var. erythrorhizon</name>
    <dbReference type="NCBI Taxonomy" id="34254"/>
    <lineage>
        <taxon>Eukaryota</taxon>
        <taxon>Viridiplantae</taxon>
        <taxon>Streptophyta</taxon>
        <taxon>Embryophyta</taxon>
        <taxon>Tracheophyta</taxon>
        <taxon>Spermatophyta</taxon>
        <taxon>Magnoliopsida</taxon>
        <taxon>eudicotyledons</taxon>
        <taxon>Gunneridae</taxon>
        <taxon>Pentapetalae</taxon>
        <taxon>asterids</taxon>
        <taxon>lamiids</taxon>
        <taxon>Boraginales</taxon>
        <taxon>Boraginaceae</taxon>
        <taxon>Boraginoideae</taxon>
        <taxon>Lithospermeae</taxon>
        <taxon>Lithospermum</taxon>
    </lineage>
</organism>
<dbReference type="GO" id="GO:0003677">
    <property type="term" value="F:DNA binding"/>
    <property type="evidence" value="ECO:0007669"/>
    <property type="project" value="InterPro"/>
</dbReference>
<dbReference type="InterPro" id="IPR045303">
    <property type="entry name" value="ARID_HMGB9-like"/>
</dbReference>
<dbReference type="SMART" id="SM01014">
    <property type="entry name" value="ARID"/>
    <property type="match status" value="1"/>
</dbReference>